<organism evidence="1 2">
    <name type="scientific">Methylocystis heyeri</name>
    <dbReference type="NCBI Taxonomy" id="391905"/>
    <lineage>
        <taxon>Bacteria</taxon>
        <taxon>Pseudomonadati</taxon>
        <taxon>Pseudomonadota</taxon>
        <taxon>Alphaproteobacteria</taxon>
        <taxon>Hyphomicrobiales</taxon>
        <taxon>Methylocystaceae</taxon>
        <taxon>Methylocystis</taxon>
    </lineage>
</organism>
<dbReference type="KEGG" id="mhey:H2LOC_008160"/>
<dbReference type="OrthoDB" id="8441036at2"/>
<accession>A0A6B8KI04</accession>
<proteinExistence type="predicted"/>
<dbReference type="EMBL" id="CP046052">
    <property type="protein sequence ID" value="QGM47996.1"/>
    <property type="molecule type" value="Genomic_DNA"/>
</dbReference>
<name>A0A6B8KI04_9HYPH</name>
<protein>
    <submittedName>
        <fullName evidence="1">Uncharacterized protein</fullName>
    </submittedName>
</protein>
<dbReference type="Proteomes" id="UP000309061">
    <property type="component" value="Chromosome"/>
</dbReference>
<reference evidence="1 2" key="1">
    <citation type="submission" date="2019-11" db="EMBL/GenBank/DDBJ databases">
        <title>The genome sequence of Methylocystis heyeri.</title>
        <authorList>
            <person name="Oshkin I.Y."/>
            <person name="Miroshnikov K."/>
            <person name="Dedysh S.N."/>
        </authorList>
    </citation>
    <scope>NUCLEOTIDE SEQUENCE [LARGE SCALE GENOMIC DNA]</scope>
    <source>
        <strain evidence="1 2">H2</strain>
    </source>
</reference>
<evidence type="ECO:0000313" key="1">
    <source>
        <dbReference type="EMBL" id="QGM47996.1"/>
    </source>
</evidence>
<sequence length="198" mass="22201">MPEPLRRPAESEDFLKKSAKLHELALEFGHDPGKAVLSPETRIFDCLGQSFTAEGEAFPDGSIKIYYDPKMSDARMACCLAHEIQHLRYFAVREAYLGEPEDGPLHGRFSKFTPGLLAAQRGVSDYSNEHWDSWRAAAPPKLFSMEMEEGGSEPINETVADVAKALYNWGPEVRINPVWKELQQAVNDEYRKLTSGGV</sequence>
<keyword evidence="2" id="KW-1185">Reference proteome</keyword>
<dbReference type="AlphaFoldDB" id="A0A6B8KI04"/>
<evidence type="ECO:0000313" key="2">
    <source>
        <dbReference type="Proteomes" id="UP000309061"/>
    </source>
</evidence>
<gene>
    <name evidence="1" type="ORF">H2LOC_008160</name>
</gene>